<gene>
    <name evidence="1" type="ORF">GRQ65_06710</name>
</gene>
<organism evidence="1 2">
    <name type="scientific">Nocardioides flavescens</name>
    <dbReference type="NCBI Taxonomy" id="2691959"/>
    <lineage>
        <taxon>Bacteria</taxon>
        <taxon>Bacillati</taxon>
        <taxon>Actinomycetota</taxon>
        <taxon>Actinomycetes</taxon>
        <taxon>Propionibacteriales</taxon>
        <taxon>Nocardioidaceae</taxon>
        <taxon>Nocardioides</taxon>
    </lineage>
</organism>
<evidence type="ECO:0000313" key="2">
    <source>
        <dbReference type="Proteomes" id="UP000473325"/>
    </source>
</evidence>
<keyword evidence="2" id="KW-1185">Reference proteome</keyword>
<dbReference type="RefSeq" id="WP_160876417.1">
    <property type="nucleotide sequence ID" value="NZ_WUEK01000003.1"/>
</dbReference>
<reference evidence="1 2" key="1">
    <citation type="submission" date="2019-12" db="EMBL/GenBank/DDBJ databases">
        <authorList>
            <person name="Kun Z."/>
        </authorList>
    </citation>
    <scope>NUCLEOTIDE SEQUENCE [LARGE SCALE GENOMIC DNA]</scope>
    <source>
        <strain evidence="1 2">YIM 123512</strain>
    </source>
</reference>
<protein>
    <submittedName>
        <fullName evidence="1">Uncharacterized protein</fullName>
    </submittedName>
</protein>
<sequence length="251" mass="28039">MRRERYDEWAFDERDHEPDRVTHLVFVDGRLAETWTEPVEGSRWEALTERWSAPRRPDPPPRPPQHVQILEWLDEVCGGRAAVLALDEERLEDDGTDLPDAGDRAAQRRLAETWAALERVTARGLAGEGAVALRRALVRTWERDPWAVTSPPTPEHLAGGLVWAVGKANLLLHPASPLTQRQLGEQIGLRGPLSSSGHLVVHALGGRVHHWSEPFGVPRLLPLGHADLLVSGVRRRLVRLRERALSDAEAA</sequence>
<dbReference type="EMBL" id="WUEK01000003">
    <property type="protein sequence ID" value="MXG89237.1"/>
    <property type="molecule type" value="Genomic_DNA"/>
</dbReference>
<comment type="caution">
    <text evidence="1">The sequence shown here is derived from an EMBL/GenBank/DDBJ whole genome shotgun (WGS) entry which is preliminary data.</text>
</comment>
<dbReference type="Proteomes" id="UP000473325">
    <property type="component" value="Unassembled WGS sequence"/>
</dbReference>
<name>A0A6L7EPE5_9ACTN</name>
<proteinExistence type="predicted"/>
<evidence type="ECO:0000313" key="1">
    <source>
        <dbReference type="EMBL" id="MXG89237.1"/>
    </source>
</evidence>
<dbReference type="AlphaFoldDB" id="A0A6L7EPE5"/>
<accession>A0A6L7EPE5</accession>